<feature type="transmembrane region" description="Helical" evidence="1">
    <location>
        <begin position="23"/>
        <end position="42"/>
    </location>
</feature>
<organism evidence="2 3">
    <name type="scientific">Vibrio sinaloensis DSM 21326</name>
    <dbReference type="NCBI Taxonomy" id="945550"/>
    <lineage>
        <taxon>Bacteria</taxon>
        <taxon>Pseudomonadati</taxon>
        <taxon>Pseudomonadota</taxon>
        <taxon>Gammaproteobacteria</taxon>
        <taxon>Vibrionales</taxon>
        <taxon>Vibrionaceae</taxon>
        <taxon>Vibrio</taxon>
        <taxon>Vibrio oreintalis group</taxon>
    </lineage>
</organism>
<dbReference type="Proteomes" id="UP000006228">
    <property type="component" value="Unassembled WGS sequence"/>
</dbReference>
<dbReference type="OrthoDB" id="9812349at2"/>
<dbReference type="InterPro" id="IPR008523">
    <property type="entry name" value="DUF805"/>
</dbReference>
<dbReference type="RefSeq" id="WP_008076715.1">
    <property type="nucleotide sequence ID" value="NZ_AEVT01000059.1"/>
</dbReference>
<name>E8M6J5_PHOS4</name>
<protein>
    <recommendedName>
        <fullName evidence="4">DUF805 domain-containing protein</fullName>
    </recommendedName>
</protein>
<evidence type="ECO:0008006" key="4">
    <source>
        <dbReference type="Google" id="ProtNLM"/>
    </source>
</evidence>
<evidence type="ECO:0000313" key="2">
    <source>
        <dbReference type="EMBL" id="EGA70313.1"/>
    </source>
</evidence>
<dbReference type="PANTHER" id="PTHR34980">
    <property type="entry name" value="INNER MEMBRANE PROTEIN-RELATED-RELATED"/>
    <property type="match status" value="1"/>
</dbReference>
<feature type="transmembrane region" description="Helical" evidence="1">
    <location>
        <begin position="78"/>
        <end position="97"/>
    </location>
</feature>
<keyword evidence="1" id="KW-1133">Transmembrane helix</keyword>
<reference evidence="2 3" key="1">
    <citation type="journal article" date="2012" name="Int. J. Syst. Evol. Microbiol.">
        <title>Vibrio caribbeanicus sp. nov., isolated from the marine sponge Scleritoderma cyanea.</title>
        <authorList>
            <person name="Hoffmann M."/>
            <person name="Monday S.R."/>
            <person name="Allard M.W."/>
            <person name="Strain E.A."/>
            <person name="Whittaker P."/>
            <person name="Naum M."/>
            <person name="McCarthy P.J."/>
            <person name="Lopez J.V."/>
            <person name="Fischer M."/>
            <person name="Brown E.W."/>
        </authorList>
    </citation>
    <scope>NUCLEOTIDE SEQUENCE [LARGE SCALE GENOMIC DNA]</scope>
    <source>
        <strain evidence="3">DSMZ 21326</strain>
    </source>
</reference>
<keyword evidence="1" id="KW-0472">Membrane</keyword>
<evidence type="ECO:0000313" key="3">
    <source>
        <dbReference type="Proteomes" id="UP000006228"/>
    </source>
</evidence>
<dbReference type="AlphaFoldDB" id="E8M6J5"/>
<dbReference type="PANTHER" id="PTHR34980:SF2">
    <property type="entry name" value="INNER MEMBRANE PROTEIN YHAH-RELATED"/>
    <property type="match status" value="1"/>
</dbReference>
<proteinExistence type="predicted"/>
<dbReference type="GO" id="GO:0005886">
    <property type="term" value="C:plasma membrane"/>
    <property type="evidence" value="ECO:0007669"/>
    <property type="project" value="TreeGrafter"/>
</dbReference>
<keyword evidence="1" id="KW-0812">Transmembrane</keyword>
<evidence type="ECO:0000256" key="1">
    <source>
        <dbReference type="SAM" id="Phobius"/>
    </source>
</evidence>
<accession>E8M6J5</accession>
<dbReference type="GeneID" id="95569218"/>
<feature type="transmembrane region" description="Helical" evidence="1">
    <location>
        <begin position="48"/>
        <end position="66"/>
    </location>
</feature>
<gene>
    <name evidence="2" type="ORF">VISI1226_22125</name>
</gene>
<dbReference type="Pfam" id="PF05656">
    <property type="entry name" value="DUF805"/>
    <property type="match status" value="1"/>
</dbReference>
<dbReference type="EMBL" id="AEVT01000059">
    <property type="protein sequence ID" value="EGA70313.1"/>
    <property type="molecule type" value="Genomic_DNA"/>
</dbReference>
<comment type="caution">
    <text evidence="2">The sequence shown here is derived from an EMBL/GenBank/DDBJ whole genome shotgun (WGS) entry which is preliminary data.</text>
</comment>
<dbReference type="eggNOG" id="COG3152">
    <property type="taxonomic scope" value="Bacteria"/>
</dbReference>
<sequence length="107" mass="12255">MSQYLLAWQRCLVYSSRSSRKEFWVFVLVHTLVSAGCIGVDIALDLRLGADVIYGIVSLLPLFAIVTRRLHDIQRSGWWGWLFFVPVVGPFIVIYWLCLPSQPQEVA</sequence>